<dbReference type="InterPro" id="IPR025420">
    <property type="entry name" value="DUF4143"/>
</dbReference>
<dbReference type="AlphaFoldDB" id="A0A1J4SG80"/>
<dbReference type="STRING" id="1817893.AUJ66_03815"/>
<dbReference type="Pfam" id="PF13635">
    <property type="entry name" value="DUF4143"/>
    <property type="match status" value="1"/>
</dbReference>
<reference evidence="3 4" key="1">
    <citation type="journal article" date="2016" name="Environ. Microbiol.">
        <title>Genomic resolution of a cold subsurface aquifer community provides metabolic insights for novel microbes adapted to high CO concentrations.</title>
        <authorList>
            <person name="Probst A.J."/>
            <person name="Castelle C.J."/>
            <person name="Singh A."/>
            <person name="Brown C.T."/>
            <person name="Anantharaman K."/>
            <person name="Sharon I."/>
            <person name="Hug L.A."/>
            <person name="Burstein D."/>
            <person name="Emerson J.B."/>
            <person name="Thomas B.C."/>
            <person name="Banfield J.F."/>
        </authorList>
    </citation>
    <scope>NUCLEOTIDE SEQUENCE [LARGE SCALE GENOMIC DNA]</scope>
    <source>
        <strain evidence="3">CG1_02_38_46</strain>
    </source>
</reference>
<feature type="domain" description="DUF4143" evidence="2">
    <location>
        <begin position="237"/>
        <end position="390"/>
    </location>
</feature>
<dbReference type="Pfam" id="PF13173">
    <property type="entry name" value="AAA_14"/>
    <property type="match status" value="1"/>
</dbReference>
<dbReference type="PANTHER" id="PTHR43566:SF1">
    <property type="entry name" value="AAA+ ATPASE DOMAIN-CONTAINING PROTEIN"/>
    <property type="match status" value="1"/>
</dbReference>
<feature type="domain" description="AAA" evidence="1">
    <location>
        <begin position="26"/>
        <end position="160"/>
    </location>
</feature>
<evidence type="ECO:0000259" key="2">
    <source>
        <dbReference type="Pfam" id="PF13635"/>
    </source>
</evidence>
<comment type="caution">
    <text evidence="3">The sequence shown here is derived from an EMBL/GenBank/DDBJ whole genome shotgun (WGS) entry which is preliminary data.</text>
</comment>
<name>A0A1J4SG80_9BACT</name>
<sequence>MLQLSSNKLYPRKIIDKIKEFLFGEEIIVVVGARQVGKTCILQLLKEELLKNGIEEKSIYYFDLEDLSLLKVLNGGANEFLSYLSSIGVNLEGKTFIFIDEIQHLDNPSNFLKIIGDHHKNIKLIVSGSSTFEIRKKFKDSLAGRKILFEVYPLDFSEFLLFKEKKVFYNLLLENNLFKIRTEGIEPDFEKLKFHADDFKRLFEEFTIYGGYPRTVLEPGYEKKVVYLTEIYNTYVKKDIKDLMRIDNVTAFNNLLQVLSLQVGNLLNYNSITADLQTARDTIERYVFVLENTFIAHFVPPYFTNRRKEIIKMPKIYFFDNGLRNVATKNFEAPETRVDAGALVENYVFTQLIKNLKTLEELRFWRTLSKNEIDFIIMGQNPVPVEIKYRPFKSPALPKGIRYFLKKYPVQQAFVLTKDFFARVEEGKTRIYFLPVWM</sequence>
<protein>
    <recommendedName>
        <fullName evidence="5">AAA+ ATPase domain-containing protein</fullName>
    </recommendedName>
</protein>
<evidence type="ECO:0000313" key="3">
    <source>
        <dbReference type="EMBL" id="OIN97285.1"/>
    </source>
</evidence>
<evidence type="ECO:0008006" key="5">
    <source>
        <dbReference type="Google" id="ProtNLM"/>
    </source>
</evidence>
<proteinExistence type="predicted"/>
<dbReference type="InterPro" id="IPR027417">
    <property type="entry name" value="P-loop_NTPase"/>
</dbReference>
<dbReference type="Gene3D" id="3.40.50.300">
    <property type="entry name" value="P-loop containing nucleotide triphosphate hydrolases"/>
    <property type="match status" value="1"/>
</dbReference>
<evidence type="ECO:0000313" key="4">
    <source>
        <dbReference type="Proteomes" id="UP000182278"/>
    </source>
</evidence>
<dbReference type="InterPro" id="IPR041682">
    <property type="entry name" value="AAA_14"/>
</dbReference>
<accession>A0A1J4SG80</accession>
<dbReference type="SUPFAM" id="SSF52540">
    <property type="entry name" value="P-loop containing nucleoside triphosphate hydrolases"/>
    <property type="match status" value="1"/>
</dbReference>
<dbReference type="EMBL" id="MNUO01000054">
    <property type="protein sequence ID" value="OIN97285.1"/>
    <property type="molecule type" value="Genomic_DNA"/>
</dbReference>
<dbReference type="Proteomes" id="UP000182278">
    <property type="component" value="Unassembled WGS sequence"/>
</dbReference>
<organism evidence="3 4">
    <name type="scientific">Candidatus Desantisbacteria bacterium CG1_02_38_46</name>
    <dbReference type="NCBI Taxonomy" id="1817893"/>
    <lineage>
        <taxon>Bacteria</taxon>
        <taxon>Candidatus Desantisiibacteriota</taxon>
    </lineage>
</organism>
<evidence type="ECO:0000259" key="1">
    <source>
        <dbReference type="Pfam" id="PF13173"/>
    </source>
</evidence>
<dbReference type="PANTHER" id="PTHR43566">
    <property type="entry name" value="CONSERVED PROTEIN"/>
    <property type="match status" value="1"/>
</dbReference>
<gene>
    <name evidence="3" type="ORF">AUJ66_03815</name>
</gene>